<dbReference type="InterPro" id="IPR029047">
    <property type="entry name" value="HSP70_peptide-bd_sf"/>
</dbReference>
<dbReference type="PANTHER" id="PTHR19375">
    <property type="entry name" value="HEAT SHOCK PROTEIN 70KDA"/>
    <property type="match status" value="1"/>
</dbReference>
<evidence type="ECO:0000256" key="1">
    <source>
        <dbReference type="ARBA" id="ARBA00007381"/>
    </source>
</evidence>
<organism evidence="4 5">
    <name type="scientific">Protopolystoma xenopodis</name>
    <dbReference type="NCBI Taxonomy" id="117903"/>
    <lineage>
        <taxon>Eukaryota</taxon>
        <taxon>Metazoa</taxon>
        <taxon>Spiralia</taxon>
        <taxon>Lophotrochozoa</taxon>
        <taxon>Platyhelminthes</taxon>
        <taxon>Monogenea</taxon>
        <taxon>Polyopisthocotylea</taxon>
        <taxon>Polystomatidea</taxon>
        <taxon>Polystomatidae</taxon>
        <taxon>Protopolystoma</taxon>
    </lineage>
</organism>
<dbReference type="InterPro" id="IPR018181">
    <property type="entry name" value="Heat_shock_70_CS"/>
</dbReference>
<evidence type="ECO:0000256" key="3">
    <source>
        <dbReference type="ARBA" id="ARBA00022840"/>
    </source>
</evidence>
<keyword evidence="5" id="KW-1185">Reference proteome</keyword>
<dbReference type="FunFam" id="2.60.34.10:FF:000002">
    <property type="entry name" value="Heat shock 70 kDa"/>
    <property type="match status" value="1"/>
</dbReference>
<dbReference type="FunFam" id="3.30.420.40:FF:000028">
    <property type="entry name" value="heat shock 70 kDa protein-like"/>
    <property type="match status" value="1"/>
</dbReference>
<gene>
    <name evidence="4" type="ORF">PXEA_LOCUS24878</name>
</gene>
<dbReference type="Gene3D" id="3.30.420.40">
    <property type="match status" value="2"/>
</dbReference>
<dbReference type="Pfam" id="PF00012">
    <property type="entry name" value="HSP70"/>
    <property type="match status" value="1"/>
</dbReference>
<evidence type="ECO:0000313" key="4">
    <source>
        <dbReference type="EMBL" id="VEL31438.1"/>
    </source>
</evidence>
<proteinExistence type="inferred from homology"/>
<name>A0A448X9B0_9PLAT</name>
<evidence type="ECO:0000256" key="2">
    <source>
        <dbReference type="ARBA" id="ARBA00022741"/>
    </source>
</evidence>
<dbReference type="SUPFAM" id="SSF100920">
    <property type="entry name" value="Heat shock protein 70kD (HSP70), peptide-binding domain"/>
    <property type="match status" value="1"/>
</dbReference>
<feature type="non-terminal residue" evidence="4">
    <location>
        <position position="354"/>
    </location>
</feature>
<dbReference type="SUPFAM" id="SSF100934">
    <property type="entry name" value="Heat shock protein 70kD (HSP70), C-terminal subdomain"/>
    <property type="match status" value="1"/>
</dbReference>
<dbReference type="InterPro" id="IPR029048">
    <property type="entry name" value="HSP70_C_sf"/>
</dbReference>
<evidence type="ECO:0008006" key="6">
    <source>
        <dbReference type="Google" id="ProtNLM"/>
    </source>
</evidence>
<dbReference type="InterPro" id="IPR043129">
    <property type="entry name" value="ATPase_NBD"/>
</dbReference>
<dbReference type="Gene3D" id="1.20.1270.10">
    <property type="match status" value="1"/>
</dbReference>
<keyword evidence="2" id="KW-0547">Nucleotide-binding</keyword>
<comment type="similarity">
    <text evidence="1">Belongs to the heat shock protein 70 family.</text>
</comment>
<sequence>MFKATLIPVEKALKGANIHKEAVDDIVIVGGSTRIPKIQKLLQDFFNGKILNKSINPDEAVAYGAAVQAAILKGDASERIKDLLLLDVTSLTLGIETAGGIMNPLISQNTTIPCKQTKLFTTYVDNQTSVLIQVYEGVSSTTKGNNLLGKFELTGIPLAPRGMPQIEVTFDVDTSGILSVSACEKNSRRSNRITINNDKGGLSRREIKHLVDEAENFKLQDSKHSALVIAINNFENYAFTLREVMEADETRNRLSWNDRRKIISACNESIAWLEANRADGEESDFEEKQAELIQLIDSILGFQSYLLVQPSAVETWSELWGSDGGQDRRTDNVQMHYNRFLPSDYQTYVRPSSR</sequence>
<dbReference type="OrthoDB" id="6151140at2759"/>
<evidence type="ECO:0000313" key="5">
    <source>
        <dbReference type="Proteomes" id="UP000784294"/>
    </source>
</evidence>
<dbReference type="SUPFAM" id="SSF53067">
    <property type="entry name" value="Actin-like ATPase domain"/>
    <property type="match status" value="1"/>
</dbReference>
<comment type="caution">
    <text evidence="4">The sequence shown here is derived from an EMBL/GenBank/DDBJ whole genome shotgun (WGS) entry which is preliminary data.</text>
</comment>
<dbReference type="AlphaFoldDB" id="A0A448X9B0"/>
<dbReference type="EMBL" id="CAAALY010122353">
    <property type="protein sequence ID" value="VEL31438.1"/>
    <property type="molecule type" value="Genomic_DNA"/>
</dbReference>
<keyword evidence="3" id="KW-0067">ATP-binding</keyword>
<dbReference type="PROSITE" id="PS01036">
    <property type="entry name" value="HSP70_3"/>
    <property type="match status" value="1"/>
</dbReference>
<dbReference type="PRINTS" id="PR00301">
    <property type="entry name" value="HEATSHOCK70"/>
</dbReference>
<protein>
    <recommendedName>
        <fullName evidence="6">Heat shock protein 70</fullName>
    </recommendedName>
</protein>
<reference evidence="4" key="1">
    <citation type="submission" date="2018-11" db="EMBL/GenBank/DDBJ databases">
        <authorList>
            <consortium name="Pathogen Informatics"/>
        </authorList>
    </citation>
    <scope>NUCLEOTIDE SEQUENCE</scope>
</reference>
<dbReference type="Proteomes" id="UP000784294">
    <property type="component" value="Unassembled WGS sequence"/>
</dbReference>
<dbReference type="InterPro" id="IPR013126">
    <property type="entry name" value="Hsp_70_fam"/>
</dbReference>
<dbReference type="GO" id="GO:0140662">
    <property type="term" value="F:ATP-dependent protein folding chaperone"/>
    <property type="evidence" value="ECO:0007669"/>
    <property type="project" value="InterPro"/>
</dbReference>
<dbReference type="Gene3D" id="2.60.34.10">
    <property type="entry name" value="Substrate Binding Domain Of DNAk, Chain A, domain 1"/>
    <property type="match status" value="1"/>
</dbReference>
<accession>A0A448X9B0</accession>
<dbReference type="GO" id="GO:0005524">
    <property type="term" value="F:ATP binding"/>
    <property type="evidence" value="ECO:0007669"/>
    <property type="project" value="UniProtKB-KW"/>
</dbReference>